<evidence type="ECO:0000256" key="12">
    <source>
        <dbReference type="SAM" id="Coils"/>
    </source>
</evidence>
<dbReference type="SUPFAM" id="SSF52540">
    <property type="entry name" value="P-loop containing nucleoside triphosphate hydrolases"/>
    <property type="match status" value="2"/>
</dbReference>
<keyword evidence="7" id="KW-0067">ATP-binding</keyword>
<comment type="caution">
    <text evidence="15">The sequence shown here is derived from an EMBL/GenBank/DDBJ whole genome shotgun (WGS) entry which is preliminary data.</text>
</comment>
<dbReference type="AlphaFoldDB" id="A0A4S4LG68"/>
<evidence type="ECO:0000313" key="16">
    <source>
        <dbReference type="Proteomes" id="UP000308199"/>
    </source>
</evidence>
<dbReference type="GO" id="GO:0003697">
    <property type="term" value="F:single-stranded DNA binding"/>
    <property type="evidence" value="ECO:0007669"/>
    <property type="project" value="TreeGrafter"/>
</dbReference>
<evidence type="ECO:0000256" key="6">
    <source>
        <dbReference type="ARBA" id="ARBA00022763"/>
    </source>
</evidence>
<dbReference type="Pfam" id="PF02463">
    <property type="entry name" value="SMC_N"/>
    <property type="match status" value="1"/>
</dbReference>
<evidence type="ECO:0000256" key="7">
    <source>
        <dbReference type="ARBA" id="ARBA00022840"/>
    </source>
</evidence>
<evidence type="ECO:0000256" key="4">
    <source>
        <dbReference type="ARBA" id="ARBA00022454"/>
    </source>
</evidence>
<keyword evidence="6" id="KW-0227">DNA damage</keyword>
<dbReference type="EMBL" id="SGPK01000042">
    <property type="protein sequence ID" value="THH10198.1"/>
    <property type="molecule type" value="Genomic_DNA"/>
</dbReference>
<evidence type="ECO:0000256" key="11">
    <source>
        <dbReference type="ARBA" id="ARBA00023242"/>
    </source>
</evidence>
<dbReference type="PANTHER" id="PTHR19306:SF6">
    <property type="entry name" value="STRUCTURAL MAINTENANCE OF CHROMOSOMES PROTEIN 6"/>
    <property type="match status" value="1"/>
</dbReference>
<evidence type="ECO:0000256" key="13">
    <source>
        <dbReference type="SAM" id="MobiDB-lite"/>
    </source>
</evidence>
<comment type="subcellular location">
    <subcellularLocation>
        <location evidence="2">Chromosome</location>
    </subcellularLocation>
    <subcellularLocation>
        <location evidence="1">Nucleus</location>
    </subcellularLocation>
</comment>
<evidence type="ECO:0000256" key="9">
    <source>
        <dbReference type="ARBA" id="ARBA00023172"/>
    </source>
</evidence>
<feature type="region of interest" description="Disordered" evidence="13">
    <location>
        <begin position="413"/>
        <end position="436"/>
    </location>
</feature>
<dbReference type="GO" id="GO:0003684">
    <property type="term" value="F:damaged DNA binding"/>
    <property type="evidence" value="ECO:0007669"/>
    <property type="project" value="TreeGrafter"/>
</dbReference>
<dbReference type="Gene3D" id="3.40.50.300">
    <property type="entry name" value="P-loop containing nucleotide triphosphate hydrolases"/>
    <property type="match status" value="2"/>
</dbReference>
<dbReference type="InterPro" id="IPR003395">
    <property type="entry name" value="RecF/RecN/SMC_N"/>
</dbReference>
<evidence type="ECO:0000313" key="15">
    <source>
        <dbReference type="EMBL" id="THH10198.1"/>
    </source>
</evidence>
<dbReference type="GO" id="GO:0000724">
    <property type="term" value="P:double-strand break repair via homologous recombination"/>
    <property type="evidence" value="ECO:0007669"/>
    <property type="project" value="TreeGrafter"/>
</dbReference>
<comment type="similarity">
    <text evidence="3">Belongs to the SMC family. SMC6 subfamily.</text>
</comment>
<keyword evidence="10" id="KW-0234">DNA repair</keyword>
<evidence type="ECO:0000256" key="5">
    <source>
        <dbReference type="ARBA" id="ARBA00022741"/>
    </source>
</evidence>
<reference evidence="15 16" key="1">
    <citation type="submission" date="2019-02" db="EMBL/GenBank/DDBJ databases">
        <title>Genome sequencing of the rare red list fungi Phellinidium pouzarii.</title>
        <authorList>
            <person name="Buettner E."/>
            <person name="Kellner H."/>
        </authorList>
    </citation>
    <scope>NUCLEOTIDE SEQUENCE [LARGE SCALE GENOMIC DNA]</scope>
    <source>
        <strain evidence="15 16">DSM 108285</strain>
    </source>
</reference>
<name>A0A4S4LG68_9AGAM</name>
<gene>
    <name evidence="15" type="ORF">EW145_g1501</name>
</gene>
<feature type="compositionally biased region" description="Acidic residues" evidence="13">
    <location>
        <begin position="28"/>
        <end position="39"/>
    </location>
</feature>
<proteinExistence type="inferred from homology"/>
<feature type="region of interest" description="Disordered" evidence="13">
    <location>
        <begin position="1"/>
        <end position="42"/>
    </location>
</feature>
<feature type="coiled-coil region" evidence="12">
    <location>
        <begin position="784"/>
        <end position="893"/>
    </location>
</feature>
<keyword evidence="11" id="KW-0539">Nucleus</keyword>
<accession>A0A4S4LG68</accession>
<feature type="coiled-coil region" evidence="12">
    <location>
        <begin position="702"/>
        <end position="736"/>
    </location>
</feature>
<feature type="domain" description="RecF/RecN/SMC N-terminal" evidence="14">
    <location>
        <begin position="71"/>
        <end position="1023"/>
    </location>
</feature>
<dbReference type="GO" id="GO:0035861">
    <property type="term" value="C:site of double-strand break"/>
    <property type="evidence" value="ECO:0007669"/>
    <property type="project" value="TreeGrafter"/>
</dbReference>
<keyword evidence="9" id="KW-0233">DNA recombination</keyword>
<evidence type="ECO:0000256" key="3">
    <source>
        <dbReference type="ARBA" id="ARBA00006793"/>
    </source>
</evidence>
<dbReference type="OrthoDB" id="10072614at2759"/>
<dbReference type="Proteomes" id="UP000308199">
    <property type="component" value="Unassembled WGS sequence"/>
</dbReference>
<evidence type="ECO:0000256" key="1">
    <source>
        <dbReference type="ARBA" id="ARBA00004123"/>
    </source>
</evidence>
<keyword evidence="16" id="KW-1185">Reference proteome</keyword>
<keyword evidence="4" id="KW-0158">Chromosome</keyword>
<evidence type="ECO:0000256" key="8">
    <source>
        <dbReference type="ARBA" id="ARBA00023054"/>
    </source>
</evidence>
<protein>
    <recommendedName>
        <fullName evidence="14">RecF/RecN/SMC N-terminal domain-containing protein</fullName>
    </recommendedName>
</protein>
<dbReference type="PANTHER" id="PTHR19306">
    <property type="entry name" value="STRUCTURAL MAINTENANCE OF CHROMOSOMES 5,6 SMC5, SMC6"/>
    <property type="match status" value="1"/>
</dbReference>
<organism evidence="15 16">
    <name type="scientific">Phellinidium pouzarii</name>
    <dbReference type="NCBI Taxonomy" id="167371"/>
    <lineage>
        <taxon>Eukaryota</taxon>
        <taxon>Fungi</taxon>
        <taxon>Dikarya</taxon>
        <taxon>Basidiomycota</taxon>
        <taxon>Agaricomycotina</taxon>
        <taxon>Agaricomycetes</taxon>
        <taxon>Hymenochaetales</taxon>
        <taxon>Hymenochaetaceae</taxon>
        <taxon>Phellinidium</taxon>
    </lineage>
</organism>
<evidence type="ECO:0000256" key="2">
    <source>
        <dbReference type="ARBA" id="ARBA00004286"/>
    </source>
</evidence>
<dbReference type="InterPro" id="IPR027417">
    <property type="entry name" value="P-loop_NTPase"/>
</dbReference>
<dbReference type="GO" id="GO:0005524">
    <property type="term" value="F:ATP binding"/>
    <property type="evidence" value="ECO:0007669"/>
    <property type="project" value="UniProtKB-KW"/>
</dbReference>
<keyword evidence="5" id="KW-0547">Nucleotide-binding</keyword>
<dbReference type="GO" id="GO:0005634">
    <property type="term" value="C:nucleus"/>
    <property type="evidence" value="ECO:0007669"/>
    <property type="project" value="UniProtKB-SubCell"/>
</dbReference>
<evidence type="ECO:0000256" key="10">
    <source>
        <dbReference type="ARBA" id="ARBA00023204"/>
    </source>
</evidence>
<dbReference type="GO" id="GO:0030915">
    <property type="term" value="C:Smc5-Smc6 complex"/>
    <property type="evidence" value="ECO:0007669"/>
    <property type="project" value="TreeGrafter"/>
</dbReference>
<evidence type="ECO:0000259" key="14">
    <source>
        <dbReference type="Pfam" id="PF02463"/>
    </source>
</evidence>
<keyword evidence="8 12" id="KW-0175">Coiled coil</keyword>
<sequence length="1054" mass="119867">MVKRRASGTNGNVVSDAEETPSKRARVDDDEIREEETEEQKDFEARFGDKVRASIESKTKIQGRVAELGIIQSLEMHQFMCHPRLSFTFGPQINFIIGHNGSGKSAVLSAITVALGSKAATTGRGTGIKSFIREGQSAAEVTITIKNEGDDAYRPDAYGKSIVITRRFTKEGSSSYKIKSKDGKTISTKKEELSAICDHMNIQVDNPMNILSQDSARQFLSASKPTEKYEFFLKGTQLKQLSEEYEACLDNIGKTFRVLETKRGVLPDLKKAVADATTRFKGARKAMETKAKIGELKQELAWSHVQEKEEEMKAKIEEVAKMSRKVPKLQDCVSASNAKLEAVNETISRLTRELEELGNIGHLTTRKAELNEQMRANKQKLHQYQMDSNRMNSDMKGINTAIEQFEARIAAETKKLQDDKQAEREGRQRKLDEAKKNVNDHEAQLIQVNDQLRVLTEEQNILRANITETEKAKNSAEQEMVFCGRQLNQIAQQAQDRLPTFGANMAEVLRRIDASQWCGEKPVGPVGLYVSLRDQQWANVMRATLGNMMTSFAVTDARDRNTLKRILESTGNHSIQVIVSERDLFDYSGGEPPENVLTVLRALKFTDEYVKRIFINQNRIERTFLASTRREGEHLAESLGGGTAWTADLMRVMAYKSDGGYYSQPLQELHYRDNRMNFFGHEDPEREKQQWKERGRQADGIFREATAKLEGQNARLTDLRNALEGYNNEAKTLNKKLFGFKQHLRALQDEINEDMPVNIGALEEAKRNEVLKAADERNKAKSDLDYWNKKLAESQKKVQELEDAAQGLQEEYENWTKSAEDFCDGKRVDNPRKKAEIDRKLKSVEFALAEQQKENGATVEELEEALTEAKLKLKNTERDLKDMANLNKVLKQSVVYRLTRWYDFRRHIALRTKLQFQYHLANRAYFGKVLFDHDNQKLELKVQTDDQAATQGLNKDPKSLSGGEKSFSTICLLLALWEAIGCPIRCLDEFDVFMDAVNRRISMRMMIDTANASDSKQYILITPQDMSNVPFGPSVRVHRMGDPERGQAPLVFRS</sequence>